<dbReference type="PROSITE" id="PS50067">
    <property type="entry name" value="KINESIN_MOTOR_2"/>
    <property type="match status" value="1"/>
</dbReference>
<gene>
    <name evidence="11" type="ORF">DTER00134_LOCUS20033</name>
</gene>
<keyword evidence="1 7" id="KW-0493">Microtubule</keyword>
<evidence type="ECO:0000313" key="11">
    <source>
        <dbReference type="EMBL" id="CAE0504960.1"/>
    </source>
</evidence>
<evidence type="ECO:0000256" key="1">
    <source>
        <dbReference type="ARBA" id="ARBA00022701"/>
    </source>
</evidence>
<evidence type="ECO:0000259" key="10">
    <source>
        <dbReference type="PROSITE" id="PS50067"/>
    </source>
</evidence>
<evidence type="ECO:0000256" key="8">
    <source>
        <dbReference type="SAM" id="Coils"/>
    </source>
</evidence>
<reference evidence="11" key="1">
    <citation type="submission" date="2021-01" db="EMBL/GenBank/DDBJ databases">
        <authorList>
            <person name="Corre E."/>
            <person name="Pelletier E."/>
            <person name="Niang G."/>
            <person name="Scheremetjew M."/>
            <person name="Finn R."/>
            <person name="Kale V."/>
            <person name="Holt S."/>
            <person name="Cochrane G."/>
            <person name="Meng A."/>
            <person name="Brown T."/>
            <person name="Cohen L."/>
        </authorList>
    </citation>
    <scope>NUCLEOTIDE SEQUENCE</scope>
    <source>
        <strain evidence="11">CCMP1320</strain>
    </source>
</reference>
<feature type="compositionally biased region" description="Low complexity" evidence="9">
    <location>
        <begin position="829"/>
        <end position="839"/>
    </location>
</feature>
<sequence length="935" mass="98843">MQQAPRVLLRIRPGGEAQNAQNIQLSDNKTTVLINGPKPEKAVGKCSCGPQYQFKFDSVLQSASQEEVYQAAAADVLKSALDGYNGTIMAYGQTGAGKTYTMSGGRKQSFAQRGLIPRVITQLFSELQSKPSQECKVTISYLEIYNDSLYDLLDITTAPHEINVYEDRTSKVNIVGLRSVTVASEKEALALLFEGEANRVISEHQLNRESSRSHAIFTVGLEMRTSNDLSGTVVASKLNLVDLAGSERVSKTKSEGTVLKEAAHINKSLSILEQVVLALGEGSEHVPFRSSKLTHVLKDAVGGNCKTVMVANVWAEASQVNETLSTCRFAMRLQRLKCLVTPNVMEDAGTRIRALQRQIKDLQQQAGGHKDGSWSLIGADSSSLTEQDRWLIRHQASLFLASPCTSRSLDPLYLASPAAAHEALLCVRELYQQQNGGHKAMPQGAPAGFGSQFNTFPGRGHLQPQIITGSNKASVSPANGGPQGGAVAGQVGQASQQQQQQRVLMPPPFPPQQGLGGVVGVGEVEDDMQGMHQSGGVGVAPEPPAPHAQHVGPAGMCAQQQGSHGSSKSASVAPSVRGSTDSQGVGGFPAGGRSHPGAGRGGPGSVSATISAQDQHPGSAQSTGALDGDALSEAAEERRRSGQQAGPAAGSGMSREAAWQEYQHGPGAAKAGLLMENRGRLRELKRKAKDLGLSINAAKHELDTLKTQAEAMKAARQGKDADAAQVLSTDEYNVLMRIKELKTQYKDQFGELQMVRSESNYTQQLCDTCAQEFVEDFSAWYSMEHGGSDTNGMPVAHRVEGEQDTATSVQMAAVNHSAGLGSPGSGKDANANKSKAASAPVAGSKPASTPIKAAAVVPKGPSKVTAPAQRVQQQQQQQPRRAPAQQRLQQPGQDEVNEPGAAAFYAAQSASMGQAGVGSHRPGSYKKRSGAPPPF</sequence>
<evidence type="ECO:0000256" key="4">
    <source>
        <dbReference type="ARBA" id="ARBA00023054"/>
    </source>
</evidence>
<name>A0A7S3R7P3_DUNTE</name>
<dbReference type="InterPro" id="IPR036961">
    <property type="entry name" value="Kinesin_motor_dom_sf"/>
</dbReference>
<dbReference type="GO" id="GO:0008017">
    <property type="term" value="F:microtubule binding"/>
    <property type="evidence" value="ECO:0007669"/>
    <property type="project" value="InterPro"/>
</dbReference>
<evidence type="ECO:0000256" key="9">
    <source>
        <dbReference type="SAM" id="MobiDB-lite"/>
    </source>
</evidence>
<feature type="compositionally biased region" description="Low complexity" evidence="9">
    <location>
        <begin position="488"/>
        <end position="504"/>
    </location>
</feature>
<dbReference type="PANTHER" id="PTHR47968:SF36">
    <property type="entry name" value="KINESIN HEAVY CHAIN ISOFORM X1"/>
    <property type="match status" value="1"/>
</dbReference>
<dbReference type="PANTHER" id="PTHR47968">
    <property type="entry name" value="CENTROMERE PROTEIN E"/>
    <property type="match status" value="1"/>
</dbReference>
<evidence type="ECO:0000256" key="5">
    <source>
        <dbReference type="ARBA" id="ARBA00023175"/>
    </source>
</evidence>
<feature type="compositionally biased region" description="Low complexity" evidence="9">
    <location>
        <begin position="901"/>
        <end position="910"/>
    </location>
</feature>
<dbReference type="EMBL" id="HBIP01032861">
    <property type="protein sequence ID" value="CAE0504960.1"/>
    <property type="molecule type" value="Transcribed_RNA"/>
</dbReference>
<dbReference type="InterPro" id="IPR027640">
    <property type="entry name" value="Kinesin-like_fam"/>
</dbReference>
<dbReference type="InterPro" id="IPR027417">
    <property type="entry name" value="P-loop_NTPase"/>
</dbReference>
<feature type="domain" description="Kinesin motor" evidence="10">
    <location>
        <begin position="4"/>
        <end position="336"/>
    </location>
</feature>
<feature type="compositionally biased region" description="Low complexity" evidence="9">
    <location>
        <begin position="866"/>
        <end position="893"/>
    </location>
</feature>
<dbReference type="InterPro" id="IPR019821">
    <property type="entry name" value="Kinesin_motor_CS"/>
</dbReference>
<feature type="coiled-coil region" evidence="8">
    <location>
        <begin position="345"/>
        <end position="372"/>
    </location>
</feature>
<dbReference type="GO" id="GO:0005874">
    <property type="term" value="C:microtubule"/>
    <property type="evidence" value="ECO:0007669"/>
    <property type="project" value="UniProtKB-KW"/>
</dbReference>
<feature type="compositionally biased region" description="Polar residues" evidence="9">
    <location>
        <begin position="609"/>
        <end position="624"/>
    </location>
</feature>
<feature type="region of interest" description="Disordered" evidence="9">
    <location>
        <begin position="816"/>
        <end position="935"/>
    </location>
</feature>
<evidence type="ECO:0000256" key="6">
    <source>
        <dbReference type="PROSITE-ProRule" id="PRU00283"/>
    </source>
</evidence>
<dbReference type="SUPFAM" id="SSF52540">
    <property type="entry name" value="P-loop containing nucleoside triphosphate hydrolases"/>
    <property type="match status" value="1"/>
</dbReference>
<evidence type="ECO:0000256" key="7">
    <source>
        <dbReference type="RuleBase" id="RU000394"/>
    </source>
</evidence>
<proteinExistence type="inferred from homology"/>
<feature type="compositionally biased region" description="Polar residues" evidence="9">
    <location>
        <begin position="558"/>
        <end position="583"/>
    </location>
</feature>
<organism evidence="11">
    <name type="scientific">Dunaliella tertiolecta</name>
    <name type="common">Green alga</name>
    <dbReference type="NCBI Taxonomy" id="3047"/>
    <lineage>
        <taxon>Eukaryota</taxon>
        <taxon>Viridiplantae</taxon>
        <taxon>Chlorophyta</taxon>
        <taxon>core chlorophytes</taxon>
        <taxon>Chlorophyceae</taxon>
        <taxon>CS clade</taxon>
        <taxon>Chlamydomonadales</taxon>
        <taxon>Dunaliellaceae</taxon>
        <taxon>Dunaliella</taxon>
    </lineage>
</organism>
<dbReference type="GO" id="GO:0005524">
    <property type="term" value="F:ATP binding"/>
    <property type="evidence" value="ECO:0007669"/>
    <property type="project" value="UniProtKB-UniRule"/>
</dbReference>
<dbReference type="AlphaFoldDB" id="A0A7S3R7P3"/>
<feature type="binding site" evidence="6">
    <location>
        <begin position="92"/>
        <end position="99"/>
    </location>
    <ligand>
        <name>ATP</name>
        <dbReference type="ChEBI" id="CHEBI:30616"/>
    </ligand>
</feature>
<feature type="compositionally biased region" description="Low complexity" evidence="9">
    <location>
        <begin position="642"/>
        <end position="652"/>
    </location>
</feature>
<dbReference type="GO" id="GO:0003777">
    <property type="term" value="F:microtubule motor activity"/>
    <property type="evidence" value="ECO:0007669"/>
    <property type="project" value="InterPro"/>
</dbReference>
<dbReference type="Gene3D" id="3.40.850.10">
    <property type="entry name" value="Kinesin motor domain"/>
    <property type="match status" value="1"/>
</dbReference>
<evidence type="ECO:0000256" key="3">
    <source>
        <dbReference type="ARBA" id="ARBA00022840"/>
    </source>
</evidence>
<protein>
    <recommendedName>
        <fullName evidence="7">Kinesin-like protein</fullName>
    </recommendedName>
</protein>
<dbReference type="InterPro" id="IPR056524">
    <property type="entry name" value="KIF6/9_C"/>
</dbReference>
<dbReference type="PRINTS" id="PR00380">
    <property type="entry name" value="KINESINHEAVY"/>
</dbReference>
<keyword evidence="2 6" id="KW-0547">Nucleotide-binding</keyword>
<feature type="region of interest" description="Disordered" evidence="9">
    <location>
        <begin position="470"/>
        <end position="657"/>
    </location>
</feature>
<dbReference type="Pfam" id="PF00225">
    <property type="entry name" value="Kinesin"/>
    <property type="match status" value="1"/>
</dbReference>
<keyword evidence="4 8" id="KW-0175">Coiled coil</keyword>
<comment type="similarity">
    <text evidence="6 7">Belongs to the TRAFAC class myosin-kinesin ATPase superfamily. Kinesin family.</text>
</comment>
<dbReference type="Pfam" id="PF23735">
    <property type="entry name" value="KIF9"/>
    <property type="match status" value="1"/>
</dbReference>
<feature type="coiled-coil region" evidence="8">
    <location>
        <begin position="681"/>
        <end position="715"/>
    </location>
</feature>
<keyword evidence="5 6" id="KW-0505">Motor protein</keyword>
<dbReference type="InterPro" id="IPR001752">
    <property type="entry name" value="Kinesin_motor_dom"/>
</dbReference>
<dbReference type="SMART" id="SM00129">
    <property type="entry name" value="KISc"/>
    <property type="match status" value="1"/>
</dbReference>
<dbReference type="GO" id="GO:0007018">
    <property type="term" value="P:microtubule-based movement"/>
    <property type="evidence" value="ECO:0007669"/>
    <property type="project" value="InterPro"/>
</dbReference>
<accession>A0A7S3R7P3</accession>
<evidence type="ECO:0000256" key="2">
    <source>
        <dbReference type="ARBA" id="ARBA00022741"/>
    </source>
</evidence>
<dbReference type="PROSITE" id="PS00411">
    <property type="entry name" value="KINESIN_MOTOR_1"/>
    <property type="match status" value="1"/>
</dbReference>
<keyword evidence="3 6" id="KW-0067">ATP-binding</keyword>